<feature type="compositionally biased region" description="Acidic residues" evidence="1">
    <location>
        <begin position="241"/>
        <end position="273"/>
    </location>
</feature>
<proteinExistence type="predicted"/>
<dbReference type="Proteomes" id="UP000322225">
    <property type="component" value="Chromosome 6"/>
</dbReference>
<gene>
    <name evidence="2" type="ORF">CI109_103810</name>
</gene>
<organism evidence="2 3">
    <name type="scientific">Kwoniella shandongensis</name>
    <dbReference type="NCBI Taxonomy" id="1734106"/>
    <lineage>
        <taxon>Eukaryota</taxon>
        <taxon>Fungi</taxon>
        <taxon>Dikarya</taxon>
        <taxon>Basidiomycota</taxon>
        <taxon>Agaricomycotina</taxon>
        <taxon>Tremellomycetes</taxon>
        <taxon>Tremellales</taxon>
        <taxon>Cryptococcaceae</taxon>
        <taxon>Kwoniella</taxon>
    </lineage>
</organism>
<dbReference type="OrthoDB" id="2564326at2759"/>
<evidence type="ECO:0000313" key="3">
    <source>
        <dbReference type="Proteomes" id="UP000322225"/>
    </source>
</evidence>
<dbReference type="RefSeq" id="XP_031863853.1">
    <property type="nucleotide sequence ID" value="XM_032001690.1"/>
</dbReference>
<reference evidence="2" key="1">
    <citation type="submission" date="2017-08" db="EMBL/GenBank/DDBJ databases">
        <authorList>
            <person name="Cuomo C."/>
            <person name="Billmyre B."/>
            <person name="Heitman J."/>
        </authorList>
    </citation>
    <scope>NUCLEOTIDE SEQUENCE</scope>
    <source>
        <strain evidence="2">CBS 12478</strain>
    </source>
</reference>
<sequence>MAPSGLVINKLGVQATASDDLVRGLLCLKISLPKDNEGRTGARWALFNSTPPKLVSQPAIHPLPLPLPSSRFGPLRIASTLLSLPAPTSYPPSSPTALGGKPYIDVSSTTGKVYVVVDPVVAGRKGGGRSSGSGSGSGGGGRKEWLIMMDFEMPIAKGSEDDISKVLLPLPRCLDNVVRFQILPPPSSSASSSEIKILTEPKMLSLPPTAFSTSLPSQARRHSRSSGKGKAKAVGAVGAEEGWEDGEDLGPDDIPSEESEGEGVDSESEESDDGGSWLEGIFQSTDVLRLEWSFSPADDFDLPSLQVTPVWDSRRPAIQIRYAANLRDNAGSVPLEIDVPDGWGWSNLSIDGDGLTSWRSIDSDWWSSSDSHQTMLDPDSTIDGSDHDDSFATVRAKRSRHVLPGSNTGSAYLPTPASSQSSASLMRQTFPAPLDMKVEDYSFEMGSMEQATPAPRPLTPVHDSRRSPITGPSKLDRTPSVELAQPRPAKSFELAFDETTEPSCSLQGTLVPLSPLTLVSPALPIEIPFITVGDSGPKQCHVQCSLALHHNGSTSSSERRTIDITQGGTFRWMDSQGRPLSQSTSPIKGDVKIKLRRNVWGAVTMLTQFSLPGRGDEAGFTIHSEPGTEVRISKATLGGVPIARHAHDWGGGRVEVRVGKREGKKGGVVEVILEMHVEEQKIGLPTFEEGSGVAHVELYGDGWEAFVKNGLDTNLTSTADSAVKFTYDLAISSLTPPYISVPSPGPSTSSATGTRNFGKRAWNPFSFSTFVNLLLLWMLLSMFQQVQRLRNEVAFVVDETRDLRLYGFGGDHSVLKEYSKNPREAGDTENAVTDMRAGERDSAVGQPVPKIEEDHSNFPVGSLPPASGEVERPKEHALARVVFGQAGWQRWAEHPTVRNITKSVVWLWRTVVKLIL</sequence>
<dbReference type="GeneID" id="43585797"/>
<accession>A0A5M6CBX6</accession>
<keyword evidence="3" id="KW-1185">Reference proteome</keyword>
<evidence type="ECO:0000256" key="1">
    <source>
        <dbReference type="SAM" id="MobiDB-lite"/>
    </source>
</evidence>
<dbReference type="KEGG" id="ksn:43585797"/>
<evidence type="ECO:0000313" key="2">
    <source>
        <dbReference type="EMBL" id="WWD19351.1"/>
    </source>
</evidence>
<reference evidence="2" key="2">
    <citation type="submission" date="2024-01" db="EMBL/GenBank/DDBJ databases">
        <title>Comparative genomics of Cryptococcus and Kwoniella reveals pathogenesis evolution and contrasting modes of karyotype evolution via chromosome fusion or intercentromeric recombination.</title>
        <authorList>
            <person name="Coelho M.A."/>
            <person name="David-Palma M."/>
            <person name="Shea T."/>
            <person name="Bowers K."/>
            <person name="McGinley-Smith S."/>
            <person name="Mohammad A.W."/>
            <person name="Gnirke A."/>
            <person name="Yurkov A.M."/>
            <person name="Nowrousian M."/>
            <person name="Sun S."/>
            <person name="Cuomo C.A."/>
            <person name="Heitman J."/>
        </authorList>
    </citation>
    <scope>NUCLEOTIDE SEQUENCE</scope>
    <source>
        <strain evidence="2">CBS 12478</strain>
    </source>
</reference>
<feature type="compositionally biased region" description="Basic residues" evidence="1">
    <location>
        <begin position="219"/>
        <end position="231"/>
    </location>
</feature>
<name>A0A5M6CBX6_9TREE</name>
<feature type="region of interest" description="Disordered" evidence="1">
    <location>
        <begin position="207"/>
        <end position="278"/>
    </location>
</feature>
<feature type="region of interest" description="Disordered" evidence="1">
    <location>
        <begin position="849"/>
        <end position="871"/>
    </location>
</feature>
<protein>
    <submittedName>
        <fullName evidence="2">Uncharacterized protein</fullName>
    </submittedName>
</protein>
<feature type="region of interest" description="Disordered" evidence="1">
    <location>
        <begin position="448"/>
        <end position="482"/>
    </location>
</feature>
<dbReference type="EMBL" id="CP144056">
    <property type="protein sequence ID" value="WWD19351.1"/>
    <property type="molecule type" value="Genomic_DNA"/>
</dbReference>
<dbReference type="AlphaFoldDB" id="A0A5M6CBX6"/>